<evidence type="ECO:0000313" key="5">
    <source>
        <dbReference type="Proteomes" id="UP001500556"/>
    </source>
</evidence>
<keyword evidence="1" id="KW-0808">Transferase</keyword>
<evidence type="ECO:0000256" key="2">
    <source>
        <dbReference type="ARBA" id="ARBA00023315"/>
    </source>
</evidence>
<comment type="caution">
    <text evidence="4">The sequence shown here is derived from an EMBL/GenBank/DDBJ whole genome shotgun (WGS) entry which is preliminary data.</text>
</comment>
<dbReference type="SUPFAM" id="SSF55729">
    <property type="entry name" value="Acyl-CoA N-acyltransferases (Nat)"/>
    <property type="match status" value="1"/>
</dbReference>
<organism evidence="4 5">
    <name type="scientific">Pedococcus ginsenosidimutans</name>
    <dbReference type="NCBI Taxonomy" id="490570"/>
    <lineage>
        <taxon>Bacteria</taxon>
        <taxon>Bacillati</taxon>
        <taxon>Actinomycetota</taxon>
        <taxon>Actinomycetes</taxon>
        <taxon>Micrococcales</taxon>
        <taxon>Intrasporangiaceae</taxon>
        <taxon>Pedococcus</taxon>
    </lineage>
</organism>
<accession>A0ABP8YIM2</accession>
<dbReference type="EMBL" id="BAABLO010000012">
    <property type="protein sequence ID" value="GAA4731304.1"/>
    <property type="molecule type" value="Genomic_DNA"/>
</dbReference>
<feature type="domain" description="N-acetyltransferase" evidence="3">
    <location>
        <begin position="10"/>
        <end position="167"/>
    </location>
</feature>
<protein>
    <recommendedName>
        <fullName evidence="3">N-acetyltransferase domain-containing protein</fullName>
    </recommendedName>
</protein>
<name>A0ABP8YIM2_9MICO</name>
<dbReference type="InterPro" id="IPR050832">
    <property type="entry name" value="Bact_Acetyltransf"/>
</dbReference>
<dbReference type="Proteomes" id="UP001500556">
    <property type="component" value="Unassembled WGS sequence"/>
</dbReference>
<dbReference type="PANTHER" id="PTHR43877">
    <property type="entry name" value="AMINOALKYLPHOSPHONATE N-ACETYLTRANSFERASE-RELATED-RELATED"/>
    <property type="match status" value="1"/>
</dbReference>
<dbReference type="CDD" id="cd04301">
    <property type="entry name" value="NAT_SF"/>
    <property type="match status" value="1"/>
</dbReference>
<dbReference type="Gene3D" id="3.40.630.30">
    <property type="match status" value="1"/>
</dbReference>
<dbReference type="PANTHER" id="PTHR43877:SF1">
    <property type="entry name" value="ACETYLTRANSFERASE"/>
    <property type="match status" value="1"/>
</dbReference>
<dbReference type="InterPro" id="IPR016181">
    <property type="entry name" value="Acyl_CoA_acyltransferase"/>
</dbReference>
<evidence type="ECO:0000256" key="1">
    <source>
        <dbReference type="ARBA" id="ARBA00022679"/>
    </source>
</evidence>
<sequence length="198" mass="21488">MEEPVSRPAISVRRVRDDEQRSFTELWMSSRVEAGASPEVAARAASEGRVAAALTREDVRAYIAVADGRPVGFAVAATSPFSALTEAPCVTIDQLYVVPEARKHGVAKQLMGAVSLYADSRGCDQIGCNVPAQDRDANRFFARLGFSSQVVRRITTVSALRRRLGAADEQRQHSLDALLHRRRSLRARAAASANRLAG</sequence>
<keyword evidence="2" id="KW-0012">Acyltransferase</keyword>
<proteinExistence type="predicted"/>
<keyword evidence="5" id="KW-1185">Reference proteome</keyword>
<evidence type="ECO:0000259" key="3">
    <source>
        <dbReference type="PROSITE" id="PS51186"/>
    </source>
</evidence>
<dbReference type="InterPro" id="IPR000182">
    <property type="entry name" value="GNAT_dom"/>
</dbReference>
<dbReference type="Pfam" id="PF00583">
    <property type="entry name" value="Acetyltransf_1"/>
    <property type="match status" value="1"/>
</dbReference>
<gene>
    <name evidence="4" type="ORF">GCM10025782_33010</name>
</gene>
<dbReference type="PROSITE" id="PS51186">
    <property type="entry name" value="GNAT"/>
    <property type="match status" value="1"/>
</dbReference>
<reference evidence="5" key="1">
    <citation type="journal article" date="2019" name="Int. J. Syst. Evol. Microbiol.">
        <title>The Global Catalogue of Microorganisms (GCM) 10K type strain sequencing project: providing services to taxonomists for standard genome sequencing and annotation.</title>
        <authorList>
            <consortium name="The Broad Institute Genomics Platform"/>
            <consortium name="The Broad Institute Genome Sequencing Center for Infectious Disease"/>
            <person name="Wu L."/>
            <person name="Ma J."/>
        </authorList>
    </citation>
    <scope>NUCLEOTIDE SEQUENCE [LARGE SCALE GENOMIC DNA]</scope>
    <source>
        <strain evidence="5">JCM 18961</strain>
    </source>
</reference>
<evidence type="ECO:0000313" key="4">
    <source>
        <dbReference type="EMBL" id="GAA4731304.1"/>
    </source>
</evidence>